<keyword evidence="5 9" id="KW-0653">Protein transport</keyword>
<name>A0A1F4V328_UNCKA</name>
<dbReference type="InterPro" id="IPR004692">
    <property type="entry name" value="SecG"/>
</dbReference>
<dbReference type="AlphaFoldDB" id="A0A1F4V328"/>
<evidence type="ECO:0000313" key="11">
    <source>
        <dbReference type="Proteomes" id="UP000177371"/>
    </source>
</evidence>
<evidence type="ECO:0000256" key="3">
    <source>
        <dbReference type="ARBA" id="ARBA00022448"/>
    </source>
</evidence>
<evidence type="ECO:0000256" key="4">
    <source>
        <dbReference type="ARBA" id="ARBA00022692"/>
    </source>
</evidence>
<keyword evidence="4 9" id="KW-0812">Transmembrane</keyword>
<dbReference type="Pfam" id="PF03840">
    <property type="entry name" value="SecG"/>
    <property type="match status" value="1"/>
</dbReference>
<comment type="similarity">
    <text evidence="2 9">Belongs to the SecG family.</text>
</comment>
<evidence type="ECO:0000256" key="7">
    <source>
        <dbReference type="ARBA" id="ARBA00023010"/>
    </source>
</evidence>
<gene>
    <name evidence="10" type="ORF">A2W32_03890</name>
</gene>
<dbReference type="GO" id="GO:0015450">
    <property type="term" value="F:protein-transporting ATPase activity"/>
    <property type="evidence" value="ECO:0007669"/>
    <property type="project" value="UniProtKB-UniRule"/>
</dbReference>
<proteinExistence type="inferred from homology"/>
<feature type="transmembrane region" description="Helical" evidence="9">
    <location>
        <begin position="51"/>
        <end position="73"/>
    </location>
</feature>
<reference evidence="10 11" key="1">
    <citation type="journal article" date="2016" name="Nat. Commun.">
        <title>Thousands of microbial genomes shed light on interconnected biogeochemical processes in an aquifer system.</title>
        <authorList>
            <person name="Anantharaman K."/>
            <person name="Brown C.T."/>
            <person name="Hug L.A."/>
            <person name="Sharon I."/>
            <person name="Castelle C.J."/>
            <person name="Probst A.J."/>
            <person name="Thomas B.C."/>
            <person name="Singh A."/>
            <person name="Wilkins M.J."/>
            <person name="Karaoz U."/>
            <person name="Brodie E.L."/>
            <person name="Williams K.H."/>
            <person name="Hubbard S.S."/>
            <person name="Banfield J.F."/>
        </authorList>
    </citation>
    <scope>NUCLEOTIDE SEQUENCE [LARGE SCALE GENOMIC DNA]</scope>
</reference>
<keyword evidence="3 9" id="KW-0813">Transport</keyword>
<comment type="subcellular location">
    <subcellularLocation>
        <location evidence="9">Cell membrane</location>
        <topology evidence="9">Multi-pass membrane protein</topology>
    </subcellularLocation>
    <subcellularLocation>
        <location evidence="1">Membrane</location>
        <topology evidence="1">Multi-pass membrane protein</topology>
    </subcellularLocation>
</comment>
<protein>
    <recommendedName>
        <fullName evidence="9">Protein-export membrane protein SecG</fullName>
    </recommendedName>
</protein>
<evidence type="ECO:0000256" key="1">
    <source>
        <dbReference type="ARBA" id="ARBA00004141"/>
    </source>
</evidence>
<dbReference type="STRING" id="1802610.A2W32_03890"/>
<evidence type="ECO:0000256" key="9">
    <source>
        <dbReference type="RuleBase" id="RU365087"/>
    </source>
</evidence>
<dbReference type="Proteomes" id="UP000177371">
    <property type="component" value="Unassembled WGS sequence"/>
</dbReference>
<keyword evidence="9" id="KW-1003">Cell membrane</keyword>
<keyword evidence="7 9" id="KW-0811">Translocation</keyword>
<dbReference type="GO" id="GO:0005886">
    <property type="term" value="C:plasma membrane"/>
    <property type="evidence" value="ECO:0007669"/>
    <property type="project" value="UniProtKB-SubCell"/>
</dbReference>
<evidence type="ECO:0000256" key="5">
    <source>
        <dbReference type="ARBA" id="ARBA00022927"/>
    </source>
</evidence>
<evidence type="ECO:0000256" key="2">
    <source>
        <dbReference type="ARBA" id="ARBA00008445"/>
    </source>
</evidence>
<dbReference type="NCBIfam" id="TIGR00810">
    <property type="entry name" value="secG"/>
    <property type="match status" value="1"/>
</dbReference>
<keyword evidence="8 9" id="KW-0472">Membrane</keyword>
<keyword evidence="6 9" id="KW-1133">Transmembrane helix</keyword>
<comment type="function">
    <text evidence="9">Involved in protein export. Participates in an early event of protein translocation.</text>
</comment>
<dbReference type="EMBL" id="MEUT01000017">
    <property type="protein sequence ID" value="OGC51568.1"/>
    <property type="molecule type" value="Genomic_DNA"/>
</dbReference>
<evidence type="ECO:0000313" key="10">
    <source>
        <dbReference type="EMBL" id="OGC51568.1"/>
    </source>
</evidence>
<feature type="transmembrane region" description="Helical" evidence="9">
    <location>
        <begin position="12"/>
        <end position="39"/>
    </location>
</feature>
<organism evidence="10 11">
    <name type="scientific">candidate division WWE3 bacterium RBG_16_37_10</name>
    <dbReference type="NCBI Taxonomy" id="1802610"/>
    <lineage>
        <taxon>Bacteria</taxon>
        <taxon>Katanobacteria</taxon>
    </lineage>
</organism>
<accession>A0A1F4V328</accession>
<evidence type="ECO:0000256" key="6">
    <source>
        <dbReference type="ARBA" id="ARBA00022989"/>
    </source>
</evidence>
<dbReference type="GO" id="GO:0009306">
    <property type="term" value="P:protein secretion"/>
    <property type="evidence" value="ECO:0007669"/>
    <property type="project" value="UniProtKB-UniRule"/>
</dbReference>
<evidence type="ECO:0000256" key="8">
    <source>
        <dbReference type="ARBA" id="ARBA00023136"/>
    </source>
</evidence>
<sequence>MNWVDITQVSQIVISALIILIILVQSKGTGLFSAFTGSIGFYRSRRGLEKFIFILTIILGLMLILNSLVITLLSK</sequence>
<comment type="caution">
    <text evidence="10">The sequence shown here is derived from an EMBL/GenBank/DDBJ whole genome shotgun (WGS) entry which is preliminary data.</text>
</comment>